<dbReference type="EMBL" id="QURL01000009">
    <property type="protein sequence ID" value="RFC62098.1"/>
    <property type="molecule type" value="Genomic_DNA"/>
</dbReference>
<dbReference type="SUPFAM" id="SSF47384">
    <property type="entry name" value="Homodimeric domain of signal transducing histidine kinase"/>
    <property type="match status" value="1"/>
</dbReference>
<dbReference type="PRINTS" id="PR00344">
    <property type="entry name" value="BCTRLSENSOR"/>
</dbReference>
<comment type="caution">
    <text evidence="9">The sequence shown here is derived from an EMBL/GenBank/DDBJ whole genome shotgun (WGS) entry which is preliminary data.</text>
</comment>
<dbReference type="InterPro" id="IPR036097">
    <property type="entry name" value="HisK_dim/P_sf"/>
</dbReference>
<feature type="domain" description="Histidine kinase" evidence="8">
    <location>
        <begin position="239"/>
        <end position="458"/>
    </location>
</feature>
<dbReference type="Proteomes" id="UP000264310">
    <property type="component" value="Unassembled WGS sequence"/>
</dbReference>
<dbReference type="Gene3D" id="1.10.287.130">
    <property type="match status" value="1"/>
</dbReference>
<dbReference type="SMART" id="SM00387">
    <property type="entry name" value="HATPase_c"/>
    <property type="match status" value="1"/>
</dbReference>
<dbReference type="CDD" id="cd16922">
    <property type="entry name" value="HATPase_EvgS-ArcB-TorS-like"/>
    <property type="match status" value="1"/>
</dbReference>
<evidence type="ECO:0000259" key="8">
    <source>
        <dbReference type="PROSITE" id="PS50109"/>
    </source>
</evidence>
<proteinExistence type="predicted"/>
<evidence type="ECO:0000256" key="4">
    <source>
        <dbReference type="ARBA" id="ARBA00022679"/>
    </source>
</evidence>
<dbReference type="SMART" id="SM00388">
    <property type="entry name" value="HisKA"/>
    <property type="match status" value="1"/>
</dbReference>
<evidence type="ECO:0000256" key="3">
    <source>
        <dbReference type="ARBA" id="ARBA00022553"/>
    </source>
</evidence>
<dbReference type="AlphaFoldDB" id="A0A371WYQ1"/>
<reference evidence="9 10" key="1">
    <citation type="submission" date="2018-08" db="EMBL/GenBank/DDBJ databases">
        <title>Fulvimarina sp. 85, whole genome shotgun sequence.</title>
        <authorList>
            <person name="Tuo L."/>
        </authorList>
    </citation>
    <scope>NUCLEOTIDE SEQUENCE [LARGE SCALE GENOMIC DNA]</scope>
    <source>
        <strain evidence="9 10">85</strain>
    </source>
</reference>
<keyword evidence="6" id="KW-0902">Two-component regulatory system</keyword>
<dbReference type="OrthoDB" id="9801651at2"/>
<dbReference type="PROSITE" id="PS50109">
    <property type="entry name" value="HIS_KIN"/>
    <property type="match status" value="1"/>
</dbReference>
<dbReference type="PANTHER" id="PTHR43711">
    <property type="entry name" value="TWO-COMPONENT HISTIDINE KINASE"/>
    <property type="match status" value="1"/>
</dbReference>
<keyword evidence="10" id="KW-1185">Reference proteome</keyword>
<dbReference type="InterPro" id="IPR003661">
    <property type="entry name" value="HisK_dim/P_dom"/>
</dbReference>
<dbReference type="RefSeq" id="WP_116684626.1">
    <property type="nucleotide sequence ID" value="NZ_QURL01000009.1"/>
</dbReference>
<dbReference type="InterPro" id="IPR036890">
    <property type="entry name" value="HATPase_C_sf"/>
</dbReference>
<dbReference type="Pfam" id="PF00512">
    <property type="entry name" value="HisKA"/>
    <property type="match status" value="1"/>
</dbReference>
<evidence type="ECO:0000256" key="7">
    <source>
        <dbReference type="SAM" id="MobiDB-lite"/>
    </source>
</evidence>
<keyword evidence="4" id="KW-0808">Transferase</keyword>
<evidence type="ECO:0000256" key="1">
    <source>
        <dbReference type="ARBA" id="ARBA00000085"/>
    </source>
</evidence>
<organism evidence="9 10">
    <name type="scientific">Fulvimarina endophytica</name>
    <dbReference type="NCBI Taxonomy" id="2293836"/>
    <lineage>
        <taxon>Bacteria</taxon>
        <taxon>Pseudomonadati</taxon>
        <taxon>Pseudomonadota</taxon>
        <taxon>Alphaproteobacteria</taxon>
        <taxon>Hyphomicrobiales</taxon>
        <taxon>Aurantimonadaceae</taxon>
        <taxon>Fulvimarina</taxon>
    </lineage>
</organism>
<evidence type="ECO:0000313" key="10">
    <source>
        <dbReference type="Proteomes" id="UP000264310"/>
    </source>
</evidence>
<accession>A0A371WYQ1</accession>
<dbReference type="EC" id="2.7.13.3" evidence="2"/>
<sequence>MELQAQDAAQPRQARRSFGASRAGRAADALTGDGAAAARFCPAGVGPRIGALLSAALLASVATPVMVALDMSGPIVAAPLFLAGLAVGAASLISPSAKPQGAAMPVRPVSDAVSAKLALPVADLFDASAFVVTQAGLVTDTNAAGRLMSRAHADPAEVQVFFDLLAPHSRGDAMAAIRSRRSDPVLVDLREGGARRLHIVCEGEGQAVVAVLSHPVEAAASPSPAEPGSRNLSEAMLATVSHELRTPLNAIIGFSGILETELYGKLDSDRQREYVGLIQSSGQHLLSVVNDILDVSKIEAGAYRLQCEHFLLDELVDEACTLVRCQAQAKNLVLSVEGPAGGTMIHGDRRALHHMLVNLLSNAVKFTDAGTVTLSWERAGRDLKLWVADTGIGIPASEIGKLGMPFVQAEAALSRKYEGTGLGLAYVRGMSELHGGTMSIISQEGTGTTITLDLPLVPRQAANTEDQNIVALNHARKSQNDGLSHATQRRTA</sequence>
<dbReference type="InterPro" id="IPR003594">
    <property type="entry name" value="HATPase_dom"/>
</dbReference>
<comment type="catalytic activity">
    <reaction evidence="1">
        <text>ATP + protein L-histidine = ADP + protein N-phospho-L-histidine.</text>
        <dbReference type="EC" id="2.7.13.3"/>
    </reaction>
</comment>
<dbReference type="Pfam" id="PF02518">
    <property type="entry name" value="HATPase_c"/>
    <property type="match status" value="1"/>
</dbReference>
<dbReference type="GO" id="GO:0000155">
    <property type="term" value="F:phosphorelay sensor kinase activity"/>
    <property type="evidence" value="ECO:0007669"/>
    <property type="project" value="InterPro"/>
</dbReference>
<gene>
    <name evidence="9" type="ORF">DYI37_17805</name>
</gene>
<name>A0A371WYQ1_9HYPH</name>
<keyword evidence="3" id="KW-0597">Phosphoprotein</keyword>
<dbReference type="InterPro" id="IPR050736">
    <property type="entry name" value="Sensor_HK_Regulatory"/>
</dbReference>
<dbReference type="PANTHER" id="PTHR43711:SF1">
    <property type="entry name" value="HISTIDINE KINASE 1"/>
    <property type="match status" value="1"/>
</dbReference>
<evidence type="ECO:0000256" key="6">
    <source>
        <dbReference type="ARBA" id="ARBA00023012"/>
    </source>
</evidence>
<keyword evidence="5 9" id="KW-0418">Kinase</keyword>
<dbReference type="CDD" id="cd00082">
    <property type="entry name" value="HisKA"/>
    <property type="match status" value="1"/>
</dbReference>
<evidence type="ECO:0000256" key="5">
    <source>
        <dbReference type="ARBA" id="ARBA00022777"/>
    </source>
</evidence>
<protein>
    <recommendedName>
        <fullName evidence="2">histidine kinase</fullName>
        <ecNumber evidence="2">2.7.13.3</ecNumber>
    </recommendedName>
</protein>
<evidence type="ECO:0000313" key="9">
    <source>
        <dbReference type="EMBL" id="RFC62098.1"/>
    </source>
</evidence>
<dbReference type="SUPFAM" id="SSF55874">
    <property type="entry name" value="ATPase domain of HSP90 chaperone/DNA topoisomerase II/histidine kinase"/>
    <property type="match status" value="1"/>
</dbReference>
<dbReference type="InterPro" id="IPR005467">
    <property type="entry name" value="His_kinase_dom"/>
</dbReference>
<dbReference type="InterPro" id="IPR004358">
    <property type="entry name" value="Sig_transdc_His_kin-like_C"/>
</dbReference>
<evidence type="ECO:0000256" key="2">
    <source>
        <dbReference type="ARBA" id="ARBA00012438"/>
    </source>
</evidence>
<feature type="region of interest" description="Disordered" evidence="7">
    <location>
        <begin position="1"/>
        <end position="21"/>
    </location>
</feature>
<dbReference type="Gene3D" id="3.30.565.10">
    <property type="entry name" value="Histidine kinase-like ATPase, C-terminal domain"/>
    <property type="match status" value="1"/>
</dbReference>